<feature type="compositionally biased region" description="Basic and acidic residues" evidence="1">
    <location>
        <begin position="222"/>
        <end position="237"/>
    </location>
</feature>
<feature type="compositionally biased region" description="Polar residues" evidence="1">
    <location>
        <begin position="470"/>
        <end position="507"/>
    </location>
</feature>
<feature type="compositionally biased region" description="Low complexity" evidence="1">
    <location>
        <begin position="240"/>
        <end position="251"/>
    </location>
</feature>
<gene>
    <name evidence="2" type="ORF">GS4_08_00780</name>
</gene>
<dbReference type="Proteomes" id="UP000011666">
    <property type="component" value="Unassembled WGS sequence"/>
</dbReference>
<dbReference type="STRING" id="1223545.GS4_08_00780"/>
<accession>M0QGC0</accession>
<protein>
    <submittedName>
        <fullName evidence="2">Uncharacterized protein</fullName>
    </submittedName>
</protein>
<evidence type="ECO:0000313" key="3">
    <source>
        <dbReference type="Proteomes" id="UP000011666"/>
    </source>
</evidence>
<dbReference type="eggNOG" id="ENOG5033RFN">
    <property type="taxonomic scope" value="Bacteria"/>
</dbReference>
<feature type="region of interest" description="Disordered" evidence="1">
    <location>
        <begin position="470"/>
        <end position="574"/>
    </location>
</feature>
<feature type="compositionally biased region" description="Pro residues" evidence="1">
    <location>
        <begin position="563"/>
        <end position="574"/>
    </location>
</feature>
<reference evidence="2 3" key="1">
    <citation type="submission" date="2013-01" db="EMBL/GenBank/DDBJ databases">
        <title>Whole genome shotgun sequence of Gordonia soli NBRC 108243.</title>
        <authorList>
            <person name="Isaki-Nakamura S."/>
            <person name="Hosoyama A."/>
            <person name="Tsuchikane K."/>
            <person name="Ando Y."/>
            <person name="Baba S."/>
            <person name="Ohji S."/>
            <person name="Hamada M."/>
            <person name="Tamura T."/>
            <person name="Yamazoe A."/>
            <person name="Yamazaki S."/>
            <person name="Fujita N."/>
        </authorList>
    </citation>
    <scope>NUCLEOTIDE SEQUENCE [LARGE SCALE GENOMIC DNA]</scope>
    <source>
        <strain evidence="2 3">NBRC 108243</strain>
    </source>
</reference>
<feature type="compositionally biased region" description="Polar residues" evidence="1">
    <location>
        <begin position="191"/>
        <end position="211"/>
    </location>
</feature>
<evidence type="ECO:0000313" key="2">
    <source>
        <dbReference type="EMBL" id="GAC67494.1"/>
    </source>
</evidence>
<dbReference type="EMBL" id="BANX01000008">
    <property type="protein sequence ID" value="GAC67494.1"/>
    <property type="molecule type" value="Genomic_DNA"/>
</dbReference>
<comment type="caution">
    <text evidence="2">The sequence shown here is derived from an EMBL/GenBank/DDBJ whole genome shotgun (WGS) entry which is preliminary data.</text>
</comment>
<feature type="compositionally biased region" description="Basic and acidic residues" evidence="1">
    <location>
        <begin position="514"/>
        <end position="525"/>
    </location>
</feature>
<keyword evidence="3" id="KW-1185">Reference proteome</keyword>
<feature type="compositionally biased region" description="Low complexity" evidence="1">
    <location>
        <begin position="329"/>
        <end position="349"/>
    </location>
</feature>
<name>M0QGC0_9ACTN</name>
<feature type="region of interest" description="Disordered" evidence="1">
    <location>
        <begin position="394"/>
        <end position="421"/>
    </location>
</feature>
<dbReference type="AlphaFoldDB" id="M0QGC0"/>
<sequence>MADGIRRHQRDLGLPEDEPFVLLDLTEIGLRIAVIDGASAVIVHESLTAAIRTELLDRLIADHLVRAGRVDQPETPAWAAELLDLTARGRVRLQSSDGAFIMGREHVRLFRVTRRDVDESTRDVAVEIDRLWQEIAEEAPRPVRSVVITAGHHDWPGWRTSLTQTAPVPVITLDEEVTAGIASFQRAGASRGTTPVNRLGTSPDRSSSERSNPPAATGAARGPDEGPRVRPTRDRMTDPASAASSTAASSTAASSTAASSAAAATAAAAAADSMAPVVPHPAGTVPGADPADPSTPTGDAESQRPAASDPATLEPTPIASEAWTASDPTAAAVANSSTGGTTSASPTAGDHSPIAAVESTMPIQGWAAGTPQSEPPRAYSSAPLDQPISAALNASAAQTAAAGPPSDNLPAFRPAPAWEPTGREVDPIFSIAMRRGVGLQRPETRRKVLIGGGAVAALIGIVVVSAMSLSGSDDVSPSATGETRATAPQNPTGQNPTGQNPTGSTAPSAPAYADPRELADARVPAERYSPPPPVATGGESQSGSDRAPNRPRPRPAPRRSIPNPIPGLPPILLP</sequence>
<feature type="region of interest" description="Disordered" evidence="1">
    <location>
        <begin position="277"/>
        <end position="353"/>
    </location>
</feature>
<dbReference type="OrthoDB" id="4578010at2"/>
<proteinExistence type="predicted"/>
<evidence type="ECO:0000256" key="1">
    <source>
        <dbReference type="SAM" id="MobiDB-lite"/>
    </source>
</evidence>
<feature type="region of interest" description="Disordered" evidence="1">
    <location>
        <begin position="185"/>
        <end position="251"/>
    </location>
</feature>
<organism evidence="2 3">
    <name type="scientific">Gordonia soli NBRC 108243</name>
    <dbReference type="NCBI Taxonomy" id="1223545"/>
    <lineage>
        <taxon>Bacteria</taxon>
        <taxon>Bacillati</taxon>
        <taxon>Actinomycetota</taxon>
        <taxon>Actinomycetes</taxon>
        <taxon>Mycobacteriales</taxon>
        <taxon>Gordoniaceae</taxon>
        <taxon>Gordonia</taxon>
    </lineage>
</organism>
<dbReference type="RefSeq" id="WP_007618744.1">
    <property type="nucleotide sequence ID" value="NZ_BANX01000008.1"/>
</dbReference>